<dbReference type="Proteomes" id="UP001594351">
    <property type="component" value="Unassembled WGS sequence"/>
</dbReference>
<dbReference type="PROSITE" id="PS51332">
    <property type="entry name" value="B12_BINDING"/>
    <property type="match status" value="1"/>
</dbReference>
<dbReference type="Pfam" id="PF04055">
    <property type="entry name" value="Radical_SAM"/>
    <property type="match status" value="1"/>
</dbReference>
<dbReference type="SUPFAM" id="SSF102114">
    <property type="entry name" value="Radical SAM enzymes"/>
    <property type="match status" value="1"/>
</dbReference>
<gene>
    <name evidence="8" type="ORF">ACFL27_15880</name>
</gene>
<evidence type="ECO:0000259" key="7">
    <source>
        <dbReference type="PROSITE" id="PS51918"/>
    </source>
</evidence>
<dbReference type="PANTHER" id="PTHR43409">
    <property type="entry name" value="ANAEROBIC MAGNESIUM-PROTOPORPHYRIN IX MONOMETHYL ESTER CYCLASE-RELATED"/>
    <property type="match status" value="1"/>
</dbReference>
<accession>A0ABV6YZQ9</accession>
<keyword evidence="5" id="KW-0411">Iron-sulfur</keyword>
<dbReference type="EMBL" id="JBHPBY010000214">
    <property type="protein sequence ID" value="MFC1851670.1"/>
    <property type="molecule type" value="Genomic_DNA"/>
</dbReference>
<feature type="domain" description="B12-binding" evidence="6">
    <location>
        <begin position="1"/>
        <end position="131"/>
    </location>
</feature>
<proteinExistence type="predicted"/>
<sequence length="454" mass="52879">MLLVNPTHAQWWSSPYLSIGYIASAIRQVGGEVDVIDCQIQDNFGDAIIKALGKHDRIGFYTNVATIRNCLALIREIRKEKPHTQIILGGPQATAIYPELIPDYADIIVLGEGEETIKEIVNEKPLAQIKGVAYWDKRLKVTPPRPIIADIDTIPMPAWDLIPLEKYKFAHLKPIITNMITHRGCPYQCTNCTKLIHGEKMRYRSLDKVLDEIRYLVLERGVREIHFWDDNFTFNPKRVKHFCNMILEENFPPLKFALLNGIRADIQNEDMFTLMRQTGFYWVSVAVESGVPRNIEFLKKKLDLTKVPAMVSMLKRLGYQTTLFFMLGLPTDTVDTIQQSIDYAKKLEADQIFWFMVQPFPGTEMHHYVEREGWFLQDMKMGYTSYDDGKAVYEMPQLKAWQMEKMFRKAYRSYYFSLRQLKRVLTKPAEDYSLESVKGLLRTGWRFMFKGSRI</sequence>
<dbReference type="Gene3D" id="3.80.30.20">
    <property type="entry name" value="tm_1862 like domain"/>
    <property type="match status" value="1"/>
</dbReference>
<dbReference type="InterPro" id="IPR006638">
    <property type="entry name" value="Elp3/MiaA/NifB-like_rSAM"/>
</dbReference>
<dbReference type="Pfam" id="PF02310">
    <property type="entry name" value="B12-binding"/>
    <property type="match status" value="1"/>
</dbReference>
<comment type="caution">
    <text evidence="8">The sequence shown here is derived from an EMBL/GenBank/DDBJ whole genome shotgun (WGS) entry which is preliminary data.</text>
</comment>
<evidence type="ECO:0000313" key="9">
    <source>
        <dbReference type="Proteomes" id="UP001594351"/>
    </source>
</evidence>
<dbReference type="CDD" id="cd01335">
    <property type="entry name" value="Radical_SAM"/>
    <property type="match status" value="1"/>
</dbReference>
<evidence type="ECO:0000256" key="5">
    <source>
        <dbReference type="ARBA" id="ARBA00023014"/>
    </source>
</evidence>
<evidence type="ECO:0000256" key="1">
    <source>
        <dbReference type="ARBA" id="ARBA00001966"/>
    </source>
</evidence>
<protein>
    <submittedName>
        <fullName evidence="8">B12-binding domain-containing radical SAM protein</fullName>
    </submittedName>
</protein>
<dbReference type="SFLD" id="SFLDS00029">
    <property type="entry name" value="Radical_SAM"/>
    <property type="match status" value="1"/>
</dbReference>
<dbReference type="Gene3D" id="3.40.50.280">
    <property type="entry name" value="Cobalamin-binding domain"/>
    <property type="match status" value="1"/>
</dbReference>
<reference evidence="8 9" key="1">
    <citation type="submission" date="2024-09" db="EMBL/GenBank/DDBJ databases">
        <title>Laminarin stimulates single cell rates of sulfate reduction while oxygen inhibits transcriptomic activity in coastal marine sediment.</title>
        <authorList>
            <person name="Lindsay M."/>
            <person name="Orcutt B."/>
            <person name="Emerson D."/>
            <person name="Stepanauskas R."/>
            <person name="D'Angelo T."/>
        </authorList>
    </citation>
    <scope>NUCLEOTIDE SEQUENCE [LARGE SCALE GENOMIC DNA]</scope>
    <source>
        <strain evidence="8">SAG AM-311-K15</strain>
    </source>
</reference>
<dbReference type="PROSITE" id="PS51918">
    <property type="entry name" value="RADICAL_SAM"/>
    <property type="match status" value="1"/>
</dbReference>
<dbReference type="InterPro" id="IPR007197">
    <property type="entry name" value="rSAM"/>
</dbReference>
<organism evidence="8 9">
    <name type="scientific">candidate division CSSED10-310 bacterium</name>
    <dbReference type="NCBI Taxonomy" id="2855610"/>
    <lineage>
        <taxon>Bacteria</taxon>
        <taxon>Bacteria division CSSED10-310</taxon>
    </lineage>
</organism>
<dbReference type="InterPro" id="IPR006158">
    <property type="entry name" value="Cobalamin-bd"/>
</dbReference>
<evidence type="ECO:0000256" key="2">
    <source>
        <dbReference type="ARBA" id="ARBA00022691"/>
    </source>
</evidence>
<dbReference type="InterPro" id="IPR034466">
    <property type="entry name" value="Methyltransferase_Class_B"/>
</dbReference>
<comment type="cofactor">
    <cofactor evidence="1">
        <name>[4Fe-4S] cluster</name>
        <dbReference type="ChEBI" id="CHEBI:49883"/>
    </cofactor>
</comment>
<keyword evidence="9" id="KW-1185">Reference proteome</keyword>
<evidence type="ECO:0000256" key="3">
    <source>
        <dbReference type="ARBA" id="ARBA00022723"/>
    </source>
</evidence>
<evidence type="ECO:0000313" key="8">
    <source>
        <dbReference type="EMBL" id="MFC1851670.1"/>
    </source>
</evidence>
<dbReference type="PANTHER" id="PTHR43409:SF16">
    <property type="entry name" value="SLR0320 PROTEIN"/>
    <property type="match status" value="1"/>
</dbReference>
<name>A0ABV6YZQ9_UNCC1</name>
<dbReference type="InterPro" id="IPR058240">
    <property type="entry name" value="rSAM_sf"/>
</dbReference>
<keyword evidence="4" id="KW-0408">Iron</keyword>
<keyword evidence="3" id="KW-0479">Metal-binding</keyword>
<dbReference type="InterPro" id="IPR051198">
    <property type="entry name" value="BchE-like"/>
</dbReference>
<dbReference type="SFLD" id="SFLDG01082">
    <property type="entry name" value="B12-binding_domain_containing"/>
    <property type="match status" value="1"/>
</dbReference>
<evidence type="ECO:0000259" key="6">
    <source>
        <dbReference type="PROSITE" id="PS51332"/>
    </source>
</evidence>
<dbReference type="CDD" id="cd02068">
    <property type="entry name" value="radical_SAM_B12_BD"/>
    <property type="match status" value="1"/>
</dbReference>
<evidence type="ECO:0000256" key="4">
    <source>
        <dbReference type="ARBA" id="ARBA00023004"/>
    </source>
</evidence>
<dbReference type="SFLD" id="SFLDG01123">
    <property type="entry name" value="methyltransferase_(Class_B)"/>
    <property type="match status" value="1"/>
</dbReference>
<dbReference type="SMART" id="SM00729">
    <property type="entry name" value="Elp3"/>
    <property type="match status" value="1"/>
</dbReference>
<dbReference type="InterPro" id="IPR023404">
    <property type="entry name" value="rSAM_horseshoe"/>
</dbReference>
<keyword evidence="2" id="KW-0949">S-adenosyl-L-methionine</keyword>
<feature type="domain" description="Radical SAM core" evidence="7">
    <location>
        <begin position="171"/>
        <end position="387"/>
    </location>
</feature>